<name>A0A6V8MFG7_9BACT</name>
<evidence type="ECO:0000256" key="1">
    <source>
        <dbReference type="SAM" id="Phobius"/>
    </source>
</evidence>
<dbReference type="RefSeq" id="WP_183353587.1">
    <property type="nucleotide sequence ID" value="NZ_BLXX01000002.1"/>
</dbReference>
<keyword evidence="3" id="KW-1185">Reference proteome</keyword>
<keyword evidence="1" id="KW-0472">Membrane</keyword>
<keyword evidence="1" id="KW-1133">Transmembrane helix</keyword>
<dbReference type="EMBL" id="BLXX01000002">
    <property type="protein sequence ID" value="GFO58736.1"/>
    <property type="molecule type" value="Genomic_DNA"/>
</dbReference>
<sequence length="60" mass="6110">MAMAYAAMVLAGLALVVWGLPAAHRLKSPWDLVASFAVLAGVVAALLGALLICVPNFFAG</sequence>
<keyword evidence="1" id="KW-0812">Transmembrane</keyword>
<gene>
    <name evidence="2" type="ORF">GMST_10610</name>
</gene>
<accession>A0A6V8MFG7</accession>
<organism evidence="2 3">
    <name type="scientific">Geomonas silvestris</name>
    <dbReference type="NCBI Taxonomy" id="2740184"/>
    <lineage>
        <taxon>Bacteria</taxon>
        <taxon>Pseudomonadati</taxon>
        <taxon>Thermodesulfobacteriota</taxon>
        <taxon>Desulfuromonadia</taxon>
        <taxon>Geobacterales</taxon>
        <taxon>Geobacteraceae</taxon>
        <taxon>Geomonas</taxon>
    </lineage>
</organism>
<protein>
    <submittedName>
        <fullName evidence="2">Uncharacterized protein</fullName>
    </submittedName>
</protein>
<feature type="transmembrane region" description="Helical" evidence="1">
    <location>
        <begin position="35"/>
        <end position="58"/>
    </location>
</feature>
<dbReference type="Proteomes" id="UP000556026">
    <property type="component" value="Unassembled WGS sequence"/>
</dbReference>
<proteinExistence type="predicted"/>
<dbReference type="AlphaFoldDB" id="A0A6V8MFG7"/>
<comment type="caution">
    <text evidence="2">The sequence shown here is derived from an EMBL/GenBank/DDBJ whole genome shotgun (WGS) entry which is preliminary data.</text>
</comment>
<evidence type="ECO:0000313" key="2">
    <source>
        <dbReference type="EMBL" id="GFO58736.1"/>
    </source>
</evidence>
<evidence type="ECO:0000313" key="3">
    <source>
        <dbReference type="Proteomes" id="UP000556026"/>
    </source>
</evidence>
<reference evidence="3" key="1">
    <citation type="submission" date="2020-06" db="EMBL/GenBank/DDBJ databases">
        <title>Draft genomic sequence of Geomonas sp. Red330.</title>
        <authorList>
            <person name="Itoh H."/>
            <person name="Zhenxing X."/>
            <person name="Ushijima N."/>
            <person name="Masuda Y."/>
            <person name="Shiratori Y."/>
            <person name="Senoo K."/>
        </authorList>
    </citation>
    <scope>NUCLEOTIDE SEQUENCE [LARGE SCALE GENOMIC DNA]</scope>
    <source>
        <strain evidence="3">Red330</strain>
    </source>
</reference>